<evidence type="ECO:0000256" key="8">
    <source>
        <dbReference type="ARBA" id="ARBA00023251"/>
    </source>
</evidence>
<keyword evidence="7" id="KW-0472">Membrane</keyword>
<comment type="caution">
    <text evidence="12">The sequence shown here is derived from an EMBL/GenBank/DDBJ whole genome shotgun (WGS) entry which is preliminary data.</text>
</comment>
<comment type="similarity">
    <text evidence="9">Belongs to the ABC transporter superfamily. Drug exporter-1 (DrugE1) (TC 3.A.1.105) family.</text>
</comment>
<dbReference type="eggNOG" id="COG1131">
    <property type="taxonomic scope" value="Bacteria"/>
</dbReference>
<evidence type="ECO:0000256" key="1">
    <source>
        <dbReference type="ARBA" id="ARBA00004413"/>
    </source>
</evidence>
<dbReference type="STRING" id="1220583.GOACH_03_02970"/>
<dbReference type="PANTHER" id="PTHR42711:SF19">
    <property type="entry name" value="DOXORUBICIN RESISTANCE ATP-BINDING PROTEIN DRRA"/>
    <property type="match status" value="1"/>
</dbReference>
<comment type="subcellular location">
    <subcellularLocation>
        <location evidence="1">Cell membrane</location>
        <topology evidence="1">Peripheral membrane protein</topology>
        <orientation evidence="1">Cytoplasmic side</orientation>
    </subcellularLocation>
</comment>
<feature type="region of interest" description="Disordered" evidence="10">
    <location>
        <begin position="117"/>
        <end position="161"/>
    </location>
</feature>
<accession>L7KF72</accession>
<dbReference type="GO" id="GO:1900753">
    <property type="term" value="P:doxorubicin transport"/>
    <property type="evidence" value="ECO:0007669"/>
    <property type="project" value="InterPro"/>
</dbReference>
<dbReference type="GO" id="GO:0005524">
    <property type="term" value="F:ATP binding"/>
    <property type="evidence" value="ECO:0007669"/>
    <property type="project" value="UniProtKB-KW"/>
</dbReference>
<evidence type="ECO:0000256" key="10">
    <source>
        <dbReference type="SAM" id="MobiDB-lite"/>
    </source>
</evidence>
<evidence type="ECO:0000259" key="11">
    <source>
        <dbReference type="PROSITE" id="PS50893"/>
    </source>
</evidence>
<dbReference type="InterPro" id="IPR005894">
    <property type="entry name" value="DrrA"/>
</dbReference>
<feature type="domain" description="ABC transporter" evidence="11">
    <location>
        <begin position="172"/>
        <end position="402"/>
    </location>
</feature>
<reference evidence="12 13" key="1">
    <citation type="submission" date="2012-12" db="EMBL/GenBank/DDBJ databases">
        <title>Whole genome shotgun sequence of Gordonia aichiensis NBRC 108223.</title>
        <authorList>
            <person name="Isaki-Nakamura S."/>
            <person name="Hosoyama A."/>
            <person name="Tsuchikane K."/>
            <person name="Ando Y."/>
            <person name="Baba S."/>
            <person name="Ohji S."/>
            <person name="Hamada M."/>
            <person name="Tamura T."/>
            <person name="Yamazoe A."/>
            <person name="Yamazaki S."/>
            <person name="Fujita N."/>
        </authorList>
    </citation>
    <scope>NUCLEOTIDE SEQUENCE [LARGE SCALE GENOMIC DNA]</scope>
    <source>
        <strain evidence="12 13">NBRC 108223</strain>
    </source>
</reference>
<keyword evidence="13" id="KW-1185">Reference proteome</keyword>
<dbReference type="InterPro" id="IPR017871">
    <property type="entry name" value="ABC_transporter-like_CS"/>
</dbReference>
<sequence length="487" mass="51294">MPEQSRGRHAAPDPVTANDGYLLPSLRAGGGDGWPARGDARAESTEGALGRHAAVDGSPAWTPPITASTSTETPNGTQHLNGTECAGSLHPPTPTSQSRHPQTTADLAVVDTVGRGWRTTSHSDWPAPPASTGYAESRQPTSSTLTVESAPPTVSSESTMAARIPTLTSSAIEVCNLRKVFGDNVAVDDVSFSVPAGKVLAVLGPNGAGKTTTVNMLCTLLKPDGGSATVAGHDISADPAGVRRAITLTGQFAALDEALSGRENLVLFGRLLGLGKKRATKRAVELLEMFGLTGAADRKVHEYSGGMRRRIDIACGLVTSPQVVFLDEPTTGLDPRSRHEVWSLVSRLRDSGVTTLLTTQYLEEADVLSDSIVVIDHGRVIAEGTSDELKSQTGGTVCEVTPTFSEDIPRLTELLSDLIRRSRNALHANGDETDSIAVPAPDGTHTLVEVVRRCTVAKIELSDVVIRKPSLDEVFLDLTSPTQDVDG</sequence>
<dbReference type="SUPFAM" id="SSF52540">
    <property type="entry name" value="P-loop containing nucleoside triphosphate hydrolases"/>
    <property type="match status" value="1"/>
</dbReference>
<keyword evidence="5 12" id="KW-0067">ATP-binding</keyword>
<dbReference type="PROSITE" id="PS50893">
    <property type="entry name" value="ABC_TRANSPORTER_2"/>
    <property type="match status" value="1"/>
</dbReference>
<dbReference type="Gene3D" id="3.40.50.300">
    <property type="entry name" value="P-loop containing nucleotide triphosphate hydrolases"/>
    <property type="match status" value="1"/>
</dbReference>
<dbReference type="InterPro" id="IPR050763">
    <property type="entry name" value="ABC_transporter_ATP-binding"/>
</dbReference>
<keyword evidence="6" id="KW-1278">Translocase</keyword>
<feature type="compositionally biased region" description="Polar residues" evidence="10">
    <location>
        <begin position="95"/>
        <end position="104"/>
    </location>
</feature>
<evidence type="ECO:0000313" key="12">
    <source>
        <dbReference type="EMBL" id="GAC47279.1"/>
    </source>
</evidence>
<evidence type="ECO:0000256" key="7">
    <source>
        <dbReference type="ARBA" id="ARBA00023136"/>
    </source>
</evidence>
<feature type="region of interest" description="Disordered" evidence="10">
    <location>
        <begin position="1"/>
        <end position="104"/>
    </location>
</feature>
<dbReference type="GO" id="GO:0055085">
    <property type="term" value="P:transmembrane transport"/>
    <property type="evidence" value="ECO:0007669"/>
    <property type="project" value="UniProtKB-ARBA"/>
</dbReference>
<evidence type="ECO:0000256" key="3">
    <source>
        <dbReference type="ARBA" id="ARBA00022475"/>
    </source>
</evidence>
<feature type="compositionally biased region" description="Polar residues" evidence="10">
    <location>
        <begin position="138"/>
        <end position="159"/>
    </location>
</feature>
<evidence type="ECO:0000256" key="9">
    <source>
        <dbReference type="ARBA" id="ARBA00049985"/>
    </source>
</evidence>
<organism evidence="12 13">
    <name type="scientific">Gordonia aichiensis NBRC 108223</name>
    <dbReference type="NCBI Taxonomy" id="1220583"/>
    <lineage>
        <taxon>Bacteria</taxon>
        <taxon>Bacillati</taxon>
        <taxon>Actinomycetota</taxon>
        <taxon>Actinomycetes</taxon>
        <taxon>Mycobacteriales</taxon>
        <taxon>Gordoniaceae</taxon>
        <taxon>Gordonia</taxon>
    </lineage>
</organism>
<dbReference type="AlphaFoldDB" id="L7KF72"/>
<dbReference type="GO" id="GO:0043215">
    <property type="term" value="P:daunorubicin transport"/>
    <property type="evidence" value="ECO:0007669"/>
    <property type="project" value="InterPro"/>
</dbReference>
<keyword evidence="2" id="KW-0813">Transport</keyword>
<dbReference type="SMART" id="SM00382">
    <property type="entry name" value="AAA"/>
    <property type="match status" value="1"/>
</dbReference>
<gene>
    <name evidence="12" type="ORF">GOACH_03_02970</name>
</gene>
<dbReference type="NCBIfam" id="TIGR01188">
    <property type="entry name" value="drrA"/>
    <property type="match status" value="1"/>
</dbReference>
<dbReference type="GO" id="GO:0016887">
    <property type="term" value="F:ATP hydrolysis activity"/>
    <property type="evidence" value="ECO:0007669"/>
    <property type="project" value="InterPro"/>
</dbReference>
<evidence type="ECO:0000256" key="4">
    <source>
        <dbReference type="ARBA" id="ARBA00022741"/>
    </source>
</evidence>
<evidence type="ECO:0000313" key="13">
    <source>
        <dbReference type="Proteomes" id="UP000010988"/>
    </source>
</evidence>
<keyword evidence="8" id="KW-0046">Antibiotic resistance</keyword>
<dbReference type="InterPro" id="IPR027417">
    <property type="entry name" value="P-loop_NTPase"/>
</dbReference>
<keyword evidence="3" id="KW-1003">Cell membrane</keyword>
<evidence type="ECO:0000256" key="6">
    <source>
        <dbReference type="ARBA" id="ARBA00022967"/>
    </source>
</evidence>
<dbReference type="GO" id="GO:0046677">
    <property type="term" value="P:response to antibiotic"/>
    <property type="evidence" value="ECO:0007669"/>
    <property type="project" value="UniProtKB-KW"/>
</dbReference>
<dbReference type="FunFam" id="3.40.50.300:FF:000589">
    <property type="entry name" value="ABC transporter, ATP-binding subunit"/>
    <property type="match status" value="1"/>
</dbReference>
<dbReference type="Proteomes" id="UP000010988">
    <property type="component" value="Unassembled WGS sequence"/>
</dbReference>
<dbReference type="PROSITE" id="PS00211">
    <property type="entry name" value="ABC_TRANSPORTER_1"/>
    <property type="match status" value="1"/>
</dbReference>
<dbReference type="GO" id="GO:0005886">
    <property type="term" value="C:plasma membrane"/>
    <property type="evidence" value="ECO:0007669"/>
    <property type="project" value="UniProtKB-SubCell"/>
</dbReference>
<proteinExistence type="inferred from homology"/>
<dbReference type="EMBL" id="BANR01000003">
    <property type="protein sequence ID" value="GAC47279.1"/>
    <property type="molecule type" value="Genomic_DNA"/>
</dbReference>
<dbReference type="InterPro" id="IPR003593">
    <property type="entry name" value="AAA+_ATPase"/>
</dbReference>
<evidence type="ECO:0000256" key="2">
    <source>
        <dbReference type="ARBA" id="ARBA00022448"/>
    </source>
</evidence>
<keyword evidence="4" id="KW-0547">Nucleotide-binding</keyword>
<evidence type="ECO:0000256" key="5">
    <source>
        <dbReference type="ARBA" id="ARBA00022840"/>
    </source>
</evidence>
<protein>
    <submittedName>
        <fullName evidence="12">Putative ABC transporter ATP-binding protein</fullName>
    </submittedName>
</protein>
<dbReference type="InterPro" id="IPR003439">
    <property type="entry name" value="ABC_transporter-like_ATP-bd"/>
</dbReference>
<name>L7KF72_9ACTN</name>
<feature type="compositionally biased region" description="Polar residues" evidence="10">
    <location>
        <begin position="65"/>
        <end position="81"/>
    </location>
</feature>
<dbReference type="PANTHER" id="PTHR42711">
    <property type="entry name" value="ABC TRANSPORTER ATP-BINDING PROTEIN"/>
    <property type="match status" value="1"/>
</dbReference>
<dbReference type="Pfam" id="PF00005">
    <property type="entry name" value="ABC_tran"/>
    <property type="match status" value="1"/>
</dbReference>